<reference evidence="3" key="2">
    <citation type="journal article" date="2023" name="IMA Fungus">
        <title>Comparative genomic study of the Penicillium genus elucidates a diverse pangenome and 15 lateral gene transfer events.</title>
        <authorList>
            <person name="Petersen C."/>
            <person name="Sorensen T."/>
            <person name="Nielsen M.R."/>
            <person name="Sondergaard T.E."/>
            <person name="Sorensen J.L."/>
            <person name="Fitzpatrick D.A."/>
            <person name="Frisvad J.C."/>
            <person name="Nielsen K.L."/>
        </authorList>
    </citation>
    <scope>NUCLEOTIDE SEQUENCE</scope>
    <source>
        <strain evidence="3">IBT 35673</strain>
    </source>
</reference>
<keyword evidence="2" id="KW-0472">Membrane</keyword>
<reference evidence="3" key="1">
    <citation type="submission" date="2022-12" db="EMBL/GenBank/DDBJ databases">
        <authorList>
            <person name="Petersen C."/>
        </authorList>
    </citation>
    <scope>NUCLEOTIDE SEQUENCE</scope>
    <source>
        <strain evidence="3">IBT 35673</strain>
    </source>
</reference>
<dbReference type="EMBL" id="JAPZBQ010000001">
    <property type="protein sequence ID" value="KAJ5351329.1"/>
    <property type="molecule type" value="Genomic_DNA"/>
</dbReference>
<feature type="transmembrane region" description="Helical" evidence="2">
    <location>
        <begin position="55"/>
        <end position="78"/>
    </location>
</feature>
<dbReference type="Proteomes" id="UP001147695">
    <property type="component" value="Unassembled WGS sequence"/>
</dbReference>
<feature type="compositionally biased region" description="Basic and acidic residues" evidence="1">
    <location>
        <begin position="16"/>
        <end position="46"/>
    </location>
</feature>
<evidence type="ECO:0000313" key="4">
    <source>
        <dbReference type="Proteomes" id="UP001147695"/>
    </source>
</evidence>
<accession>A0A9W9R2G1</accession>
<name>A0A9W9R2G1_PENBR</name>
<keyword evidence="2" id="KW-0812">Transmembrane</keyword>
<evidence type="ECO:0000313" key="3">
    <source>
        <dbReference type="EMBL" id="KAJ5351329.1"/>
    </source>
</evidence>
<organism evidence="3 4">
    <name type="scientific">Penicillium brevicompactum</name>
    <dbReference type="NCBI Taxonomy" id="5074"/>
    <lineage>
        <taxon>Eukaryota</taxon>
        <taxon>Fungi</taxon>
        <taxon>Dikarya</taxon>
        <taxon>Ascomycota</taxon>
        <taxon>Pezizomycotina</taxon>
        <taxon>Eurotiomycetes</taxon>
        <taxon>Eurotiomycetidae</taxon>
        <taxon>Eurotiales</taxon>
        <taxon>Aspergillaceae</taxon>
        <taxon>Penicillium</taxon>
    </lineage>
</organism>
<feature type="transmembrane region" description="Helical" evidence="2">
    <location>
        <begin position="122"/>
        <end position="143"/>
    </location>
</feature>
<feature type="region of interest" description="Disordered" evidence="1">
    <location>
        <begin position="1"/>
        <end position="46"/>
    </location>
</feature>
<protein>
    <submittedName>
        <fullName evidence="3">Uncharacterized protein</fullName>
    </submittedName>
</protein>
<keyword evidence="2" id="KW-1133">Transmembrane helix</keyword>
<gene>
    <name evidence="3" type="ORF">N7452_000303</name>
</gene>
<feature type="transmembrane region" description="Helical" evidence="2">
    <location>
        <begin position="189"/>
        <end position="211"/>
    </location>
</feature>
<evidence type="ECO:0000256" key="2">
    <source>
        <dbReference type="SAM" id="Phobius"/>
    </source>
</evidence>
<sequence>MDRQTYRPVSSTIRASSEETRSHNDDSSHRQPPEDNRGTENEKRKENGITLERSVWVLILACFYAALTTSSWTILCILSTRPTKNKSYEIPKNMTVENYKPDTATYTFNETLYQRARVIQSIASILTIPITSAVCSAAAVVFVQRHGKASNITMRQLLVLADKGWTDTGLYSQLFKNPQRWWRGYCSSFLLVAIALHIVGGLVSPLQALLISSKTIKVVGSLSEIMVYDIFAGGLWAQVDAKGEVPRSYELEPLTKNAVSMLSAALTNRYDTQVWPSANTSCAAGEANCDWSMTLANLHTMADPFLTPLPMGYNTGVLRQFAPRINSSAIVTYINSSEYPSNCSGPYYGLHAQYSGVGWGIEICSPVSLSKKDNSSESPWRNTRARQEFIEVLYINLTLQCIGDTGPEPRTVSNDLCLETTPMKITARTTGGWFELPNYLNAGVPGPLQTKDPVALGYGSVWQACVIMPKLFSWSCMMTD</sequence>
<comment type="caution">
    <text evidence="3">The sequence shown here is derived from an EMBL/GenBank/DDBJ whole genome shotgun (WGS) entry which is preliminary data.</text>
</comment>
<dbReference type="AlphaFoldDB" id="A0A9W9R2G1"/>
<proteinExistence type="predicted"/>
<evidence type="ECO:0000256" key="1">
    <source>
        <dbReference type="SAM" id="MobiDB-lite"/>
    </source>
</evidence>